<dbReference type="Proteomes" id="UP000184452">
    <property type="component" value="Unassembled WGS sequence"/>
</dbReference>
<dbReference type="InterPro" id="IPR011051">
    <property type="entry name" value="RmlC_Cupin_sf"/>
</dbReference>
<proteinExistence type="predicted"/>
<sequence length="167" mass="17046">MVADRQDTARGPGEQAMAVTVARVAGPDRPPEAFRAAGARHRLRRLTVTETGEDAVDTPPRVRGFGPGTGGDAVRFGAGIRIAPGVEAAEGGPLSTYTAFFAAGARADLPAPYTEVWVVLAGALRVGEGAGAATVRSGDHVHVPENSPGTVEALEDTTVVCVSVPAH</sequence>
<dbReference type="AlphaFoldDB" id="A0A1M6ANB0"/>
<keyword evidence="2" id="KW-1185">Reference proteome</keyword>
<organism evidence="1 2">
    <name type="scientific">Nocardiopsis flavescens</name>
    <dbReference type="NCBI Taxonomy" id="758803"/>
    <lineage>
        <taxon>Bacteria</taxon>
        <taxon>Bacillati</taxon>
        <taxon>Actinomycetota</taxon>
        <taxon>Actinomycetes</taxon>
        <taxon>Streptosporangiales</taxon>
        <taxon>Nocardiopsidaceae</taxon>
        <taxon>Nocardiopsis</taxon>
    </lineage>
</organism>
<dbReference type="Gene3D" id="2.60.120.10">
    <property type="entry name" value="Jelly Rolls"/>
    <property type="match status" value="1"/>
</dbReference>
<evidence type="ECO:0008006" key="3">
    <source>
        <dbReference type="Google" id="ProtNLM"/>
    </source>
</evidence>
<accession>A0A1M6ANB0</accession>
<dbReference type="InterPro" id="IPR014710">
    <property type="entry name" value="RmlC-like_jellyroll"/>
</dbReference>
<name>A0A1M6ANB0_9ACTN</name>
<gene>
    <name evidence="1" type="ORF">SAMN05421803_10152</name>
</gene>
<protein>
    <recommendedName>
        <fullName evidence="3">Cupin domain-containing protein</fullName>
    </recommendedName>
</protein>
<dbReference type="EMBL" id="FQZK01000001">
    <property type="protein sequence ID" value="SHI37980.1"/>
    <property type="molecule type" value="Genomic_DNA"/>
</dbReference>
<dbReference type="STRING" id="758803.SAMN05421803_10152"/>
<dbReference type="SUPFAM" id="SSF51182">
    <property type="entry name" value="RmlC-like cupins"/>
    <property type="match status" value="1"/>
</dbReference>
<evidence type="ECO:0000313" key="2">
    <source>
        <dbReference type="Proteomes" id="UP000184452"/>
    </source>
</evidence>
<reference evidence="1 2" key="1">
    <citation type="submission" date="2016-11" db="EMBL/GenBank/DDBJ databases">
        <authorList>
            <person name="Jaros S."/>
            <person name="Januszkiewicz K."/>
            <person name="Wedrychowicz H."/>
        </authorList>
    </citation>
    <scope>NUCLEOTIDE SEQUENCE [LARGE SCALE GENOMIC DNA]</scope>
    <source>
        <strain evidence="1 2">CGMCC 4.5723</strain>
    </source>
</reference>
<evidence type="ECO:0000313" key="1">
    <source>
        <dbReference type="EMBL" id="SHI37980.1"/>
    </source>
</evidence>